<dbReference type="Gene3D" id="3.10.105.10">
    <property type="entry name" value="Dipeptide-binding Protein, Domain 3"/>
    <property type="match status" value="1"/>
</dbReference>
<dbReference type="Proteomes" id="UP001224775">
    <property type="component" value="Unassembled WGS sequence"/>
</dbReference>
<dbReference type="SUPFAM" id="SSF53850">
    <property type="entry name" value="Periplasmic binding protein-like II"/>
    <property type="match status" value="2"/>
</dbReference>
<gene>
    <name evidence="5" type="ORF">QTG54_014550</name>
</gene>
<evidence type="ECO:0000259" key="4">
    <source>
        <dbReference type="Pfam" id="PF00496"/>
    </source>
</evidence>
<dbReference type="PANTHER" id="PTHR30290">
    <property type="entry name" value="PERIPLASMIC BINDING COMPONENT OF ABC TRANSPORTER"/>
    <property type="match status" value="1"/>
</dbReference>
<dbReference type="PANTHER" id="PTHR30290:SF9">
    <property type="entry name" value="OLIGOPEPTIDE-BINDING PROTEIN APPA"/>
    <property type="match status" value="1"/>
</dbReference>
<name>A0AAD8XWA8_9STRA</name>
<dbReference type="Gene3D" id="3.40.190.10">
    <property type="entry name" value="Periplasmic binding protein-like II"/>
    <property type="match status" value="1"/>
</dbReference>
<organism evidence="5 6">
    <name type="scientific">Skeletonema marinoi</name>
    <dbReference type="NCBI Taxonomy" id="267567"/>
    <lineage>
        <taxon>Eukaryota</taxon>
        <taxon>Sar</taxon>
        <taxon>Stramenopiles</taxon>
        <taxon>Ochrophyta</taxon>
        <taxon>Bacillariophyta</taxon>
        <taxon>Coscinodiscophyceae</taxon>
        <taxon>Thalassiosirophycidae</taxon>
        <taxon>Thalassiosirales</taxon>
        <taxon>Skeletonemataceae</taxon>
        <taxon>Skeletonema</taxon>
        <taxon>Skeletonema marinoi-dohrnii complex</taxon>
    </lineage>
</organism>
<dbReference type="InterPro" id="IPR039424">
    <property type="entry name" value="SBP_5"/>
</dbReference>
<comment type="caution">
    <text evidence="5">The sequence shown here is derived from an EMBL/GenBank/DDBJ whole genome shotgun (WGS) entry which is preliminary data.</text>
</comment>
<evidence type="ECO:0000313" key="6">
    <source>
        <dbReference type="Proteomes" id="UP001224775"/>
    </source>
</evidence>
<protein>
    <submittedName>
        <fullName evidence="5">Nickel-binding protein</fullName>
    </submittedName>
</protein>
<feature type="domain" description="Solute-binding protein family 5" evidence="4">
    <location>
        <begin position="219"/>
        <end position="401"/>
    </location>
</feature>
<comment type="similarity">
    <text evidence="1">Belongs to the bacterial solute-binding protein 5 family.</text>
</comment>
<dbReference type="InterPro" id="IPR000914">
    <property type="entry name" value="SBP_5_dom"/>
</dbReference>
<dbReference type="GO" id="GO:1904680">
    <property type="term" value="F:peptide transmembrane transporter activity"/>
    <property type="evidence" value="ECO:0007669"/>
    <property type="project" value="TreeGrafter"/>
</dbReference>
<keyword evidence="2" id="KW-0813">Transport</keyword>
<evidence type="ECO:0000313" key="5">
    <source>
        <dbReference type="EMBL" id="KAK1734677.1"/>
    </source>
</evidence>
<keyword evidence="3" id="KW-0732">Signal</keyword>
<proteinExistence type="inferred from homology"/>
<sequence length="402" mass="44661">MACKNLEIDFIVQDDNPEMASVEGDIVANLEKIGIQVNTKFLNNTEYRDAEVNGDYHLLFTRTWGAPYDPHSYMASWAVPSHVEYSAIGNLQPPLTRESLVERIQKVQTELDETKIASEWRSIMEDVHAQSLFLPLWGTRIPYVLNRRLIGFAPASQAYSIPVQSIQVASGSKSVTIAPGVGALFSSTGPINPHQYSPNALWAQDWIYEGLVSYGQDGEIVPALATSWEVNPSTDGGQIATFQLRENVLFHDGTPFNCSAAVLNLDHVLSDVVKQRHQWFGAGKHLKSWTCNGESELVLETSSPFYPLLQELTYIRPLRFASPSAFAEGLDSDPDLHNSCESGDFGSKWDRLEDDVKHGTFSPIGTGAFKFVSRNVAEDGSDDEVVFAGNEQYWGQNRALKR</sequence>
<dbReference type="GO" id="GO:0015833">
    <property type="term" value="P:peptide transport"/>
    <property type="evidence" value="ECO:0007669"/>
    <property type="project" value="TreeGrafter"/>
</dbReference>
<dbReference type="AlphaFoldDB" id="A0AAD8XWA8"/>
<evidence type="ECO:0000256" key="3">
    <source>
        <dbReference type="ARBA" id="ARBA00022729"/>
    </source>
</evidence>
<accession>A0AAD8XWA8</accession>
<evidence type="ECO:0000256" key="2">
    <source>
        <dbReference type="ARBA" id="ARBA00022448"/>
    </source>
</evidence>
<keyword evidence="6" id="KW-1185">Reference proteome</keyword>
<reference evidence="5" key="1">
    <citation type="submission" date="2023-06" db="EMBL/GenBank/DDBJ databases">
        <title>Survivors Of The Sea: Transcriptome response of Skeletonema marinoi to long-term dormancy.</title>
        <authorList>
            <person name="Pinder M.I.M."/>
            <person name="Kourtchenko O."/>
            <person name="Robertson E.K."/>
            <person name="Larsson T."/>
            <person name="Maumus F."/>
            <person name="Osuna-Cruz C.M."/>
            <person name="Vancaester E."/>
            <person name="Stenow R."/>
            <person name="Vandepoele K."/>
            <person name="Ploug H."/>
            <person name="Bruchert V."/>
            <person name="Godhe A."/>
            <person name="Topel M."/>
        </authorList>
    </citation>
    <scope>NUCLEOTIDE SEQUENCE</scope>
    <source>
        <strain evidence="5">R05AC</strain>
    </source>
</reference>
<dbReference type="Pfam" id="PF00496">
    <property type="entry name" value="SBP_bac_5"/>
    <property type="match status" value="1"/>
</dbReference>
<dbReference type="EMBL" id="JATAAI010000037">
    <property type="protein sequence ID" value="KAK1734677.1"/>
    <property type="molecule type" value="Genomic_DNA"/>
</dbReference>
<evidence type="ECO:0000256" key="1">
    <source>
        <dbReference type="ARBA" id="ARBA00005695"/>
    </source>
</evidence>